<keyword evidence="6" id="KW-0598">Phosphotransferase system</keyword>
<keyword evidence="5" id="KW-0808">Transferase</keyword>
<dbReference type="GO" id="GO:0009401">
    <property type="term" value="P:phosphoenolpyruvate-dependent sugar phosphotransferase system"/>
    <property type="evidence" value="ECO:0007669"/>
    <property type="project" value="UniProtKB-KW"/>
</dbReference>
<evidence type="ECO:0000256" key="3">
    <source>
        <dbReference type="ARBA" id="ARBA00022490"/>
    </source>
</evidence>
<evidence type="ECO:0000259" key="8">
    <source>
        <dbReference type="PROSITE" id="PS51101"/>
    </source>
</evidence>
<name>A0AB33XU58_LACRH</name>
<dbReference type="RefSeq" id="WP_005714918.1">
    <property type="nucleotide sequence ID" value="NZ_AMQX01000008.1"/>
</dbReference>
<keyword evidence="3" id="KW-0963">Cytoplasm</keyword>
<evidence type="ECO:0000313" key="10">
    <source>
        <dbReference type="Proteomes" id="UP000009352"/>
    </source>
</evidence>
<dbReference type="InterPro" id="IPR036667">
    <property type="entry name" value="PTS_IIB_sorbose-sp_sf"/>
</dbReference>
<dbReference type="Gene3D" id="3.40.35.10">
    <property type="entry name" value="Phosphotransferase system, sorbose subfamily IIB component"/>
    <property type="match status" value="1"/>
</dbReference>
<dbReference type="GO" id="GO:0005737">
    <property type="term" value="C:cytoplasm"/>
    <property type="evidence" value="ECO:0007669"/>
    <property type="project" value="UniProtKB-SubCell"/>
</dbReference>
<evidence type="ECO:0000256" key="5">
    <source>
        <dbReference type="ARBA" id="ARBA00022679"/>
    </source>
</evidence>
<protein>
    <submittedName>
        <fullName evidence="9">PTS system, IIB component</fullName>
    </submittedName>
</protein>
<dbReference type="EMBL" id="AMQX01000008">
    <property type="protein sequence ID" value="EKS50554.1"/>
    <property type="molecule type" value="Genomic_DNA"/>
</dbReference>
<proteinExistence type="predicted"/>
<dbReference type="PROSITE" id="PS51101">
    <property type="entry name" value="PTS_EIIB_TYPE_4"/>
    <property type="match status" value="1"/>
</dbReference>
<evidence type="ECO:0000256" key="1">
    <source>
        <dbReference type="ARBA" id="ARBA00004496"/>
    </source>
</evidence>
<comment type="subcellular location">
    <subcellularLocation>
        <location evidence="1">Cytoplasm</location>
    </subcellularLocation>
</comment>
<dbReference type="Proteomes" id="UP000009352">
    <property type="component" value="Unassembled WGS sequence"/>
</dbReference>
<evidence type="ECO:0000256" key="6">
    <source>
        <dbReference type="ARBA" id="ARBA00022683"/>
    </source>
</evidence>
<accession>A0AB33XU58</accession>
<keyword evidence="4" id="KW-0762">Sugar transport</keyword>
<feature type="domain" description="PTS EIIB type-4" evidence="8">
    <location>
        <begin position="1"/>
        <end position="167"/>
    </location>
</feature>
<dbReference type="InterPro" id="IPR004720">
    <property type="entry name" value="PTS_IIB_sorbose-sp"/>
</dbReference>
<organism evidence="9 10">
    <name type="scientific">Lacticaseibacillus rhamnosus LRHMDP3</name>
    <dbReference type="NCBI Taxonomy" id="1203259"/>
    <lineage>
        <taxon>Bacteria</taxon>
        <taxon>Bacillati</taxon>
        <taxon>Bacillota</taxon>
        <taxon>Bacilli</taxon>
        <taxon>Lactobacillales</taxon>
        <taxon>Lactobacillaceae</taxon>
        <taxon>Lacticaseibacillus</taxon>
    </lineage>
</organism>
<dbReference type="GO" id="GO:0016301">
    <property type="term" value="F:kinase activity"/>
    <property type="evidence" value="ECO:0007669"/>
    <property type="project" value="UniProtKB-KW"/>
</dbReference>
<gene>
    <name evidence="9" type="ORF">LRHMDP3_1725</name>
</gene>
<evidence type="ECO:0000313" key="9">
    <source>
        <dbReference type="EMBL" id="EKS50554.1"/>
    </source>
</evidence>
<evidence type="ECO:0000256" key="2">
    <source>
        <dbReference type="ARBA" id="ARBA00022448"/>
    </source>
</evidence>
<dbReference type="AlphaFoldDB" id="A0AB33XU58"/>
<dbReference type="Pfam" id="PF03830">
    <property type="entry name" value="PTSIIB_sorb"/>
    <property type="match status" value="1"/>
</dbReference>
<sequence>MGKICFARVDERLVHAQVMMTVVGSTGADAIYVVEDETANDEFMTMIVENAASRTNLFVRVLTKDEAIREWQEDNFGEDKVLLITKTIEDMGTLIENGVEIKTVDIGGRAPQSGMMTIINEVGITPDQATYLSKLADQHSVNIYFQSTPSTTRVDLKEALTKFSGIS</sequence>
<evidence type="ECO:0000256" key="4">
    <source>
        <dbReference type="ARBA" id="ARBA00022597"/>
    </source>
</evidence>
<reference evidence="9 10" key="1">
    <citation type="journal article" date="2013" name="Genome Announc.">
        <title>Draft Genome Sequence of Staphylococcus simulans UMC-CNS-990, Isolated from a Case of Chronic Bovine Mastitis.</title>
        <authorList>
            <person name="Calcutt M.J."/>
            <person name="Foecking M.F."/>
            <person name="Hsieh H.Y."/>
            <person name="Perry J."/>
            <person name="Stewart G.C."/>
            <person name="Middleton J.R."/>
        </authorList>
    </citation>
    <scope>NUCLEOTIDE SEQUENCE [LARGE SCALE GENOMIC DNA]</scope>
    <source>
        <strain evidence="9 10">LRHMDP3</strain>
    </source>
</reference>
<dbReference type="GO" id="GO:0008982">
    <property type="term" value="F:protein-N(PI)-phosphohistidine-sugar phosphotransferase activity"/>
    <property type="evidence" value="ECO:0007669"/>
    <property type="project" value="InterPro"/>
</dbReference>
<keyword evidence="2" id="KW-0813">Transport</keyword>
<keyword evidence="7" id="KW-0418">Kinase</keyword>
<evidence type="ECO:0000256" key="7">
    <source>
        <dbReference type="ARBA" id="ARBA00022777"/>
    </source>
</evidence>
<dbReference type="SUPFAM" id="SSF52728">
    <property type="entry name" value="PTS IIb component"/>
    <property type="match status" value="1"/>
</dbReference>
<comment type="caution">
    <text evidence="9">The sequence shown here is derived from an EMBL/GenBank/DDBJ whole genome shotgun (WGS) entry which is preliminary data.</text>
</comment>